<keyword evidence="1" id="KW-0808">Transferase</keyword>
<gene>
    <name evidence="4" type="ORF">DTK66_04045</name>
</gene>
<keyword evidence="5" id="KW-1185">Reference proteome</keyword>
<evidence type="ECO:0000313" key="5">
    <source>
        <dbReference type="Proteomes" id="UP000704341"/>
    </source>
</evidence>
<name>A0ABR8P6D3_9LACO</name>
<evidence type="ECO:0000259" key="3">
    <source>
        <dbReference type="PROSITE" id="PS51186"/>
    </source>
</evidence>
<dbReference type="Gene3D" id="3.40.630.30">
    <property type="match status" value="1"/>
</dbReference>
<dbReference type="Pfam" id="PF00583">
    <property type="entry name" value="Acetyltransf_1"/>
    <property type="match status" value="1"/>
</dbReference>
<dbReference type="InterPro" id="IPR000182">
    <property type="entry name" value="GNAT_dom"/>
</dbReference>
<dbReference type="CDD" id="cd04301">
    <property type="entry name" value="NAT_SF"/>
    <property type="match status" value="1"/>
</dbReference>
<dbReference type="SUPFAM" id="SSF55729">
    <property type="entry name" value="Acyl-CoA N-acyltransferases (Nat)"/>
    <property type="match status" value="1"/>
</dbReference>
<evidence type="ECO:0000256" key="1">
    <source>
        <dbReference type="ARBA" id="ARBA00022679"/>
    </source>
</evidence>
<comment type="caution">
    <text evidence="4">The sequence shown here is derived from an EMBL/GenBank/DDBJ whole genome shotgun (WGS) entry which is preliminary data.</text>
</comment>
<proteinExistence type="predicted"/>
<feature type="domain" description="N-acetyltransferase" evidence="3">
    <location>
        <begin position="2"/>
        <end position="158"/>
    </location>
</feature>
<dbReference type="InterPro" id="IPR016181">
    <property type="entry name" value="Acyl_CoA_acyltransferase"/>
</dbReference>
<evidence type="ECO:0000313" key="4">
    <source>
        <dbReference type="EMBL" id="MBD5806291.1"/>
    </source>
</evidence>
<reference evidence="4 5" key="1">
    <citation type="submission" date="2018-07" db="EMBL/GenBank/DDBJ databases">
        <title>Phylogenomic Insights into understanding Host Adaptation of Lactobacillus reuteri by a novel species, Lactobacillus spp. M31.</title>
        <authorList>
            <person name="Sharma S."/>
            <person name="Patil P."/>
            <person name="Korpole S."/>
            <person name="Patil P.B."/>
        </authorList>
    </citation>
    <scope>NUCLEOTIDE SEQUENCE [LARGE SCALE GENOMIC DNA]</scope>
    <source>
        <strain evidence="4 5">M31</strain>
    </source>
</reference>
<dbReference type="PANTHER" id="PTHR43072:SF23">
    <property type="entry name" value="UPF0039 PROTEIN C11D3.02C"/>
    <property type="match status" value="1"/>
</dbReference>
<accession>A0ABR8P6D3</accession>
<dbReference type="EMBL" id="QORN01000015">
    <property type="protein sequence ID" value="MBD5806291.1"/>
    <property type="molecule type" value="Genomic_DNA"/>
</dbReference>
<evidence type="ECO:0000256" key="2">
    <source>
        <dbReference type="ARBA" id="ARBA00023315"/>
    </source>
</evidence>
<dbReference type="PROSITE" id="PS51186">
    <property type="entry name" value="GNAT"/>
    <property type="match status" value="1"/>
</dbReference>
<protein>
    <submittedName>
        <fullName evidence="4">N-acetyltransferase</fullName>
    </submittedName>
</protein>
<keyword evidence="2" id="KW-0012">Acyltransferase</keyword>
<dbReference type="Proteomes" id="UP000704341">
    <property type="component" value="Unassembled WGS sequence"/>
</dbReference>
<dbReference type="PANTHER" id="PTHR43072">
    <property type="entry name" value="N-ACETYLTRANSFERASE"/>
    <property type="match status" value="1"/>
</dbReference>
<dbReference type="RefSeq" id="WP_191667863.1">
    <property type="nucleotide sequence ID" value="NZ_QORN01000015.1"/>
</dbReference>
<organism evidence="4 5">
    <name type="scientific">Limosilactobacillus walteri</name>
    <dbReference type="NCBI Taxonomy" id="2268022"/>
    <lineage>
        <taxon>Bacteria</taxon>
        <taxon>Bacillati</taxon>
        <taxon>Bacillota</taxon>
        <taxon>Bacilli</taxon>
        <taxon>Lactobacillales</taxon>
        <taxon>Lactobacillaceae</taxon>
        <taxon>Limosilactobacillus</taxon>
    </lineage>
</organism>
<sequence>MISIQRASSTDLPAIVAIYNQAVPSQIVTDDDSEVSVDSRSAWFEQFDNTHPLFVAKDNNHVCGWVALEHFLVHPTYHLSAELAIYIDQAHQHQGLGQTLLSYVDRQITESLPLKTIVAYVYERNLASQRLFTKCGYEQWGSLPQIAEINHELRTLLIFGKHFN</sequence>